<name>A0ABS8XUU1_9BURK</name>
<comment type="caution">
    <text evidence="2">The sequence shown here is derived from an EMBL/GenBank/DDBJ whole genome shotgun (WGS) entry which is preliminary data.</text>
</comment>
<evidence type="ECO:0000313" key="3">
    <source>
        <dbReference type="Proteomes" id="UP001200741"/>
    </source>
</evidence>
<reference evidence="2 3" key="1">
    <citation type="submission" date="2021-12" db="EMBL/GenBank/DDBJ databases">
        <title>Genome seq of P8.</title>
        <authorList>
            <person name="Seo T."/>
        </authorList>
    </citation>
    <scope>NUCLEOTIDE SEQUENCE [LARGE SCALE GENOMIC DNA]</scope>
    <source>
        <strain evidence="2 3">P8</strain>
    </source>
</reference>
<protein>
    <recommendedName>
        <fullName evidence="4">Lipoxygenase domain-containing protein</fullName>
    </recommendedName>
</protein>
<dbReference type="Proteomes" id="UP001200741">
    <property type="component" value="Unassembled WGS sequence"/>
</dbReference>
<dbReference type="EMBL" id="JAJTWU010000003">
    <property type="protein sequence ID" value="MCE4554652.1"/>
    <property type="molecule type" value="Genomic_DNA"/>
</dbReference>
<dbReference type="InterPro" id="IPR036226">
    <property type="entry name" value="LipOase_C_sf"/>
</dbReference>
<dbReference type="Gene3D" id="1.20.245.10">
    <property type="entry name" value="Lipoxygenase-1, Domain 5"/>
    <property type="match status" value="1"/>
</dbReference>
<dbReference type="RefSeq" id="WP_233371664.1">
    <property type="nucleotide sequence ID" value="NZ_JAJTWU010000003.1"/>
</dbReference>
<keyword evidence="3" id="KW-1185">Reference proteome</keyword>
<gene>
    <name evidence="2" type="ORF">LXT13_09395</name>
</gene>
<evidence type="ECO:0000256" key="1">
    <source>
        <dbReference type="SAM" id="MobiDB-lite"/>
    </source>
</evidence>
<evidence type="ECO:0000313" key="2">
    <source>
        <dbReference type="EMBL" id="MCE4554652.1"/>
    </source>
</evidence>
<sequence>MASDVSGSAAATDGGLPFQYPPGADPTRYSYPDDWPWPQVPTNGNPAKMAPEVIRIPKPELDDWKKYLFTYYEDNFLPYADEAARYCAEALKKKSPNAQQTTELAVCAWAALSGSLSEGEWKRDFDTFFRDFDEPSGSYAPLDDKLFTDEMGHGLLSKLLSRLDKPDQKTFAAVLSKLPGRMFYKSDSTHMRVVRNPDAGEYVAPSVTLFSAPETNDGGDLQLRVEAIALFGQPGPGQPYDTRGQLFTPADGAAWDLAKYFAMQGALVRINLVDHPMVHFPSDSINAITKAALPTDNFLLQLLWPHFRLSLPVDNSVLEGSYSLLNRTYFYPYAPYPAKGGEMRQVFPFYWTGANAPPDDDPFWTGRPNAFPAYKFALEPRNVPSRYGNFLGAFYEPILQFTKQVVAQIPPHQKADIAQWATYIASWVPGFPMAEDVADSSTLARTLAAIIWNAAIVHSADHFLMHAMFEGKLPLPYVIRNPPPMNGNPGGPAQVDASDVFSARLCDQLFFMPHNTETLLDCRYRFTDGVLIGAADQFRIDLAELGESLHKRYPEFQIRVRGDTPVERERRVFAAGLQY</sequence>
<accession>A0ABS8XUU1</accession>
<dbReference type="SUPFAM" id="SSF48484">
    <property type="entry name" value="Lipoxigenase"/>
    <property type="match status" value="1"/>
</dbReference>
<organism evidence="2 3">
    <name type="scientific">Pelomonas cellulosilytica</name>
    <dbReference type="NCBI Taxonomy" id="2906762"/>
    <lineage>
        <taxon>Bacteria</taxon>
        <taxon>Pseudomonadati</taxon>
        <taxon>Pseudomonadota</taxon>
        <taxon>Betaproteobacteria</taxon>
        <taxon>Burkholderiales</taxon>
        <taxon>Sphaerotilaceae</taxon>
        <taxon>Roseateles</taxon>
    </lineage>
</organism>
<feature type="region of interest" description="Disordered" evidence="1">
    <location>
        <begin position="1"/>
        <end position="36"/>
    </location>
</feature>
<evidence type="ECO:0008006" key="4">
    <source>
        <dbReference type="Google" id="ProtNLM"/>
    </source>
</evidence>
<proteinExistence type="predicted"/>